<comment type="caution">
    <text evidence="2">The sequence shown here is derived from an EMBL/GenBank/DDBJ whole genome shotgun (WGS) entry which is preliminary data.</text>
</comment>
<protein>
    <recommendedName>
        <fullName evidence="1">CRISPR system ring nuclease SSO2081-like domain-containing protein</fullName>
    </recommendedName>
</protein>
<sequence length="149" mass="16780">MSPDTPRRILLAVTGLTPQIVTETLYALACRGADTWIPHEIHLITTATGANNARLNLLAGERWFHRLCEDYALPSIAFTPEHIHVLRDAEGRPLAKSCEPHEYFQPHKTNINKAFAYTLSKRSAENYVIGRGKDNSFPLTPEQIASRHH</sequence>
<name>A0A9X1B9E9_9GAMM</name>
<reference evidence="2 3" key="1">
    <citation type="journal article" date="2020" name="Microorganisms">
        <title>Osmotic Adaptation and Compatible Solute Biosynthesis of Phototrophic Bacteria as Revealed from Genome Analyses.</title>
        <authorList>
            <person name="Imhoff J.F."/>
            <person name="Rahn T."/>
            <person name="Kunzel S."/>
            <person name="Keller A."/>
            <person name="Neulinger S.C."/>
        </authorList>
    </citation>
    <scope>NUCLEOTIDE SEQUENCE [LARGE SCALE GENOMIC DNA]</scope>
    <source>
        <strain evidence="2 3">DSM 21303</strain>
    </source>
</reference>
<evidence type="ECO:0000259" key="1">
    <source>
        <dbReference type="Pfam" id="PF09623"/>
    </source>
</evidence>
<feature type="domain" description="CRISPR system ring nuclease SSO2081-like" evidence="1">
    <location>
        <begin position="17"/>
        <end position="94"/>
    </location>
</feature>
<gene>
    <name evidence="2" type="ORF">CKO25_11360</name>
</gene>
<evidence type="ECO:0000313" key="2">
    <source>
        <dbReference type="EMBL" id="MBK1645228.1"/>
    </source>
</evidence>
<organism evidence="2 3">
    <name type="scientific">Thiocapsa imhoffii</name>
    <dbReference type="NCBI Taxonomy" id="382777"/>
    <lineage>
        <taxon>Bacteria</taxon>
        <taxon>Pseudomonadati</taxon>
        <taxon>Pseudomonadota</taxon>
        <taxon>Gammaproteobacteria</taxon>
        <taxon>Chromatiales</taxon>
        <taxon>Chromatiaceae</taxon>
        <taxon>Thiocapsa</taxon>
    </lineage>
</organism>
<dbReference type="Pfam" id="PF09623">
    <property type="entry name" value="Cas_NE0113"/>
    <property type="match status" value="1"/>
</dbReference>
<evidence type="ECO:0000313" key="3">
    <source>
        <dbReference type="Proteomes" id="UP001138802"/>
    </source>
</evidence>
<proteinExistence type="predicted"/>
<accession>A0A9X1B9E9</accession>
<dbReference type="AlphaFoldDB" id="A0A9X1B9E9"/>
<dbReference type="RefSeq" id="WP_200388034.1">
    <property type="nucleotide sequence ID" value="NZ_NRSD01000010.1"/>
</dbReference>
<dbReference type="Proteomes" id="UP001138802">
    <property type="component" value="Unassembled WGS sequence"/>
</dbReference>
<dbReference type="InterPro" id="IPR019092">
    <property type="entry name" value="SSO2081-like_dom"/>
</dbReference>
<dbReference type="EMBL" id="NRSD01000010">
    <property type="protein sequence ID" value="MBK1645228.1"/>
    <property type="molecule type" value="Genomic_DNA"/>
</dbReference>
<keyword evidence="3" id="KW-1185">Reference proteome</keyword>